<dbReference type="STRING" id="3068.D8UHL7"/>
<evidence type="ECO:0000256" key="10">
    <source>
        <dbReference type="ARBA" id="ARBA00046288"/>
    </source>
</evidence>
<dbReference type="GO" id="GO:0012505">
    <property type="term" value="C:endomembrane system"/>
    <property type="evidence" value="ECO:0007669"/>
    <property type="project" value="UniProtKB-SubCell"/>
</dbReference>
<evidence type="ECO:0000256" key="3">
    <source>
        <dbReference type="ARBA" id="ARBA00022692"/>
    </source>
</evidence>
<dbReference type="InParanoid" id="D8UHL7"/>
<protein>
    <recommendedName>
        <fullName evidence="13">Peptidase A1 domain-containing protein</fullName>
    </recommendedName>
</protein>
<dbReference type="GeneID" id="9623240"/>
<gene>
    <name evidence="14" type="ORF">VOLCADRAFT_99354</name>
</gene>
<evidence type="ECO:0000256" key="6">
    <source>
        <dbReference type="ARBA" id="ARBA00022801"/>
    </source>
</evidence>
<dbReference type="EMBL" id="GL378407">
    <property type="protein sequence ID" value="EFJ40768.1"/>
    <property type="molecule type" value="Genomic_DNA"/>
</dbReference>
<feature type="compositionally biased region" description="Pro residues" evidence="11">
    <location>
        <begin position="336"/>
        <end position="352"/>
    </location>
</feature>
<evidence type="ECO:0000256" key="4">
    <source>
        <dbReference type="ARBA" id="ARBA00022729"/>
    </source>
</evidence>
<comment type="similarity">
    <text evidence="1">Belongs to the peptidase A1 family.</text>
</comment>
<reference evidence="14 15" key="1">
    <citation type="journal article" date="2010" name="Science">
        <title>Genomic analysis of organismal complexity in the multicellular green alga Volvox carteri.</title>
        <authorList>
            <person name="Prochnik S.E."/>
            <person name="Umen J."/>
            <person name="Nedelcu A.M."/>
            <person name="Hallmann A."/>
            <person name="Miller S.M."/>
            <person name="Nishii I."/>
            <person name="Ferris P."/>
            <person name="Kuo A."/>
            <person name="Mitros T."/>
            <person name="Fritz-Laylin L.K."/>
            <person name="Hellsten U."/>
            <person name="Chapman J."/>
            <person name="Simakov O."/>
            <person name="Rensing S.A."/>
            <person name="Terry A."/>
            <person name="Pangilinan J."/>
            <person name="Kapitonov V."/>
            <person name="Jurka J."/>
            <person name="Salamov A."/>
            <person name="Shapiro H."/>
            <person name="Schmutz J."/>
            <person name="Grimwood J."/>
            <person name="Lindquist E."/>
            <person name="Lucas S."/>
            <person name="Grigoriev I.V."/>
            <person name="Schmitt R."/>
            <person name="Kirk D."/>
            <person name="Rokhsar D.S."/>
        </authorList>
    </citation>
    <scope>NUCLEOTIDE SEQUENCE [LARGE SCALE GENOMIC DNA]</scope>
    <source>
        <strain evidence="15">f. Nagariensis / Eve</strain>
    </source>
</reference>
<evidence type="ECO:0000256" key="8">
    <source>
        <dbReference type="ARBA" id="ARBA00023136"/>
    </source>
</evidence>
<evidence type="ECO:0000313" key="14">
    <source>
        <dbReference type="EMBL" id="EFJ40768.1"/>
    </source>
</evidence>
<feature type="region of interest" description="Disordered" evidence="11">
    <location>
        <begin position="319"/>
        <end position="356"/>
    </location>
</feature>
<evidence type="ECO:0000256" key="7">
    <source>
        <dbReference type="ARBA" id="ARBA00022989"/>
    </source>
</evidence>
<sequence length="475" mass="50576">MCNNEKCYYSRTYAERSSSEGWMVEDAFGFPDDQPPVRMVFGCENGETGEIYRQLADGIMGMGNNHNAFQSQLVARGVIEDVFSLCFGYPKDGILLLGDVPMPKGANTVYTPLLNNLHLHYYNVRMDGIAVNGVELSLNARIFTRGYGVVLDSGTTFTYLPTEAFNAMAAAIGSYALSHGLQSTPGADPQYNDICWKGAPDNFQGLENHFPSAEFVFGDNARLSLPPLRYLFVSRPGEYCLGVFDNGGSGTLIGGVSVRDVVVTMFNPEALCRNAPCPAASGCRCIALPVASTPPQYDRRNGRVGLTTMPCEEVAADLASRPNSTPAPGNVTLLASPPPSEAKTEQPPPPSSPSARVNFTAAQDAASRAAGVVETSPSEPPLAFSRAALNINFAVIIGVSTAIAALFTVGEVVFLGRSTLGALTTKIVERFSGQGSSRLAPQDEAEATPLTDIREDGHRTDVEAADMAAAPPIRQ</sequence>
<dbReference type="InterPro" id="IPR033121">
    <property type="entry name" value="PEPTIDASE_A1"/>
</dbReference>
<dbReference type="Proteomes" id="UP000001058">
    <property type="component" value="Unassembled WGS sequence"/>
</dbReference>
<dbReference type="KEGG" id="vcn:VOLCADRAFT_99354"/>
<evidence type="ECO:0000259" key="13">
    <source>
        <dbReference type="PROSITE" id="PS51767"/>
    </source>
</evidence>
<dbReference type="Pfam" id="PF14543">
    <property type="entry name" value="TAXi_N"/>
    <property type="match status" value="1"/>
</dbReference>
<keyword evidence="5" id="KW-0064">Aspartyl protease</keyword>
<dbReference type="PROSITE" id="PS51767">
    <property type="entry name" value="PEPTIDASE_A1"/>
    <property type="match status" value="1"/>
</dbReference>
<dbReference type="InterPro" id="IPR034161">
    <property type="entry name" value="Pepsin-like_plant"/>
</dbReference>
<comment type="subcellular location">
    <subcellularLocation>
        <location evidence="10">Endomembrane system</location>
        <topology evidence="10">Single-pass type I membrane protein</topology>
    </subcellularLocation>
</comment>
<accession>D8UHL7</accession>
<keyword evidence="2" id="KW-0645">Protease</keyword>
<evidence type="ECO:0000256" key="5">
    <source>
        <dbReference type="ARBA" id="ARBA00022750"/>
    </source>
</evidence>
<keyword evidence="15" id="KW-1185">Reference proteome</keyword>
<evidence type="ECO:0000313" key="15">
    <source>
        <dbReference type="Proteomes" id="UP000001058"/>
    </source>
</evidence>
<dbReference type="InterPro" id="IPR032861">
    <property type="entry name" value="TAXi_N"/>
</dbReference>
<dbReference type="FunCoup" id="D8UHL7">
    <property type="interactions" value="1149"/>
</dbReference>
<dbReference type="RefSeq" id="XP_002958143.1">
    <property type="nucleotide sequence ID" value="XM_002958097.1"/>
</dbReference>
<dbReference type="MEROPS" id="A01.A59"/>
<feature type="compositionally biased region" description="Basic and acidic residues" evidence="11">
    <location>
        <begin position="452"/>
        <end position="462"/>
    </location>
</feature>
<evidence type="ECO:0000256" key="11">
    <source>
        <dbReference type="SAM" id="MobiDB-lite"/>
    </source>
</evidence>
<dbReference type="Pfam" id="PF14541">
    <property type="entry name" value="TAXi_C"/>
    <property type="match status" value="1"/>
</dbReference>
<dbReference type="PROSITE" id="PS00141">
    <property type="entry name" value="ASP_PROTEASE"/>
    <property type="match status" value="1"/>
</dbReference>
<dbReference type="eggNOG" id="KOG1339">
    <property type="taxonomic scope" value="Eukaryota"/>
</dbReference>
<name>D8UHL7_VOLCA</name>
<dbReference type="SUPFAM" id="SSF50630">
    <property type="entry name" value="Acid proteases"/>
    <property type="match status" value="1"/>
</dbReference>
<dbReference type="CDD" id="cd05476">
    <property type="entry name" value="pepsin_A_like_plant"/>
    <property type="match status" value="1"/>
</dbReference>
<organism evidence="15">
    <name type="scientific">Volvox carteri f. nagariensis</name>
    <dbReference type="NCBI Taxonomy" id="3068"/>
    <lineage>
        <taxon>Eukaryota</taxon>
        <taxon>Viridiplantae</taxon>
        <taxon>Chlorophyta</taxon>
        <taxon>core chlorophytes</taxon>
        <taxon>Chlorophyceae</taxon>
        <taxon>CS clade</taxon>
        <taxon>Chlamydomonadales</taxon>
        <taxon>Volvocaceae</taxon>
        <taxon>Volvox</taxon>
    </lineage>
</organism>
<keyword evidence="8 12" id="KW-0472">Membrane</keyword>
<evidence type="ECO:0000256" key="9">
    <source>
        <dbReference type="ARBA" id="ARBA00023180"/>
    </source>
</evidence>
<keyword evidence="6" id="KW-0378">Hydrolase</keyword>
<dbReference type="PANTHER" id="PTHR13683">
    <property type="entry name" value="ASPARTYL PROTEASES"/>
    <property type="match status" value="1"/>
</dbReference>
<dbReference type="InterPro" id="IPR032799">
    <property type="entry name" value="TAXi_C"/>
</dbReference>
<dbReference type="InterPro" id="IPR001461">
    <property type="entry name" value="Aspartic_peptidase_A1"/>
</dbReference>
<feature type="domain" description="Peptidase A1" evidence="13">
    <location>
        <begin position="1"/>
        <end position="275"/>
    </location>
</feature>
<feature type="region of interest" description="Disordered" evidence="11">
    <location>
        <begin position="433"/>
        <end position="475"/>
    </location>
</feature>
<evidence type="ECO:0000256" key="12">
    <source>
        <dbReference type="SAM" id="Phobius"/>
    </source>
</evidence>
<dbReference type="OrthoDB" id="2747330at2759"/>
<evidence type="ECO:0000256" key="2">
    <source>
        <dbReference type="ARBA" id="ARBA00022670"/>
    </source>
</evidence>
<evidence type="ECO:0000256" key="1">
    <source>
        <dbReference type="ARBA" id="ARBA00007447"/>
    </source>
</evidence>
<feature type="transmembrane region" description="Helical" evidence="12">
    <location>
        <begin position="393"/>
        <end position="416"/>
    </location>
</feature>
<keyword evidence="7 12" id="KW-1133">Transmembrane helix</keyword>
<dbReference type="PANTHER" id="PTHR13683:SF375">
    <property type="entry name" value="PEPTIDASE A1 DOMAIN-CONTAINING PROTEIN"/>
    <property type="match status" value="1"/>
</dbReference>
<keyword evidence="3 12" id="KW-0812">Transmembrane</keyword>
<dbReference type="InterPro" id="IPR001969">
    <property type="entry name" value="Aspartic_peptidase_AS"/>
</dbReference>
<dbReference type="AlphaFoldDB" id="D8UHL7"/>
<keyword evidence="4" id="KW-0732">Signal</keyword>
<dbReference type="GO" id="GO:0006508">
    <property type="term" value="P:proteolysis"/>
    <property type="evidence" value="ECO:0007669"/>
    <property type="project" value="UniProtKB-KW"/>
</dbReference>
<dbReference type="InterPro" id="IPR021109">
    <property type="entry name" value="Peptidase_aspartic_dom_sf"/>
</dbReference>
<keyword evidence="9" id="KW-0325">Glycoprotein</keyword>
<dbReference type="Gene3D" id="2.40.70.10">
    <property type="entry name" value="Acid Proteases"/>
    <property type="match status" value="2"/>
</dbReference>
<proteinExistence type="inferred from homology"/>
<dbReference type="GO" id="GO:0004190">
    <property type="term" value="F:aspartic-type endopeptidase activity"/>
    <property type="evidence" value="ECO:0007669"/>
    <property type="project" value="UniProtKB-KW"/>
</dbReference>